<evidence type="ECO:0000313" key="2">
    <source>
        <dbReference type="WBParaSite" id="jg2389"/>
    </source>
</evidence>
<dbReference type="Gene3D" id="1.25.40.10">
    <property type="entry name" value="Tetratricopeptide repeat domain"/>
    <property type="match status" value="1"/>
</dbReference>
<dbReference type="WBParaSite" id="jg2389">
    <property type="protein sequence ID" value="jg2389"/>
    <property type="gene ID" value="jg2389"/>
</dbReference>
<accession>A0A915DVC7</accession>
<protein>
    <submittedName>
        <fullName evidence="2">Uncharacterized protein</fullName>
    </submittedName>
</protein>
<keyword evidence="1" id="KW-1185">Reference proteome</keyword>
<name>A0A915DVC7_9BILA</name>
<dbReference type="Proteomes" id="UP000887574">
    <property type="component" value="Unplaced"/>
</dbReference>
<dbReference type="SUPFAM" id="SSF48452">
    <property type="entry name" value="TPR-like"/>
    <property type="match status" value="1"/>
</dbReference>
<dbReference type="AlphaFoldDB" id="A0A915DVC7"/>
<evidence type="ECO:0000313" key="1">
    <source>
        <dbReference type="Proteomes" id="UP000887574"/>
    </source>
</evidence>
<organism evidence="1 2">
    <name type="scientific">Ditylenchus dipsaci</name>
    <dbReference type="NCBI Taxonomy" id="166011"/>
    <lineage>
        <taxon>Eukaryota</taxon>
        <taxon>Metazoa</taxon>
        <taxon>Ecdysozoa</taxon>
        <taxon>Nematoda</taxon>
        <taxon>Chromadorea</taxon>
        <taxon>Rhabditida</taxon>
        <taxon>Tylenchina</taxon>
        <taxon>Tylenchomorpha</taxon>
        <taxon>Sphaerularioidea</taxon>
        <taxon>Anguinidae</taxon>
        <taxon>Anguininae</taxon>
        <taxon>Ditylenchus</taxon>
    </lineage>
</organism>
<reference evidence="2" key="1">
    <citation type="submission" date="2022-11" db="UniProtKB">
        <authorList>
            <consortium name="WormBaseParasite"/>
        </authorList>
    </citation>
    <scope>IDENTIFICATION</scope>
</reference>
<proteinExistence type="predicted"/>
<sequence>MVKRPSSTRNSGKKKKRRFDNVYVDEELVQTAISKFEEEQTQKRLVKRAVRTQREIEAIGELSLCAVSLVKTSQDLLTYLKEKNAFRWNSRACELKCSEDVNEVKDYMSLKKTCATSSQTWKPEGSNGRYHSSIRINPSNFVFHLRRALILFGQKSDVEAIGELRKKDAFYKECLPAGVSSCESVNVEISRQIRWYRAGAETVEDSKKSRVFADRAQANLLLKRYDEALSDANAALSEDECNFLHRC</sequence>
<dbReference type="InterPro" id="IPR011990">
    <property type="entry name" value="TPR-like_helical_dom_sf"/>
</dbReference>